<keyword evidence="3 6" id="KW-0819">tRNA processing</keyword>
<evidence type="ECO:0000256" key="4">
    <source>
        <dbReference type="ARBA" id="ARBA00022737"/>
    </source>
</evidence>
<dbReference type="PANTHER" id="PTHR16288:SF0">
    <property type="entry name" value="TRNA (GUANINE-N(7)-)-METHYLTRANSFERASE NON-CATALYTIC SUBUNIT WDR4"/>
    <property type="match status" value="1"/>
</dbReference>
<dbReference type="InterPro" id="IPR001680">
    <property type="entry name" value="WD40_rpt"/>
</dbReference>
<evidence type="ECO:0000256" key="7">
    <source>
        <dbReference type="PROSITE-ProRule" id="PRU00221"/>
    </source>
</evidence>
<evidence type="ECO:0000256" key="8">
    <source>
        <dbReference type="SAM" id="MobiDB-lite"/>
    </source>
</evidence>
<evidence type="ECO:0008006" key="11">
    <source>
        <dbReference type="Google" id="ProtNLM"/>
    </source>
</evidence>
<dbReference type="Gene3D" id="2.130.10.10">
    <property type="entry name" value="YVTN repeat-like/Quinoprotein amine dehydrogenase"/>
    <property type="match status" value="1"/>
</dbReference>
<dbReference type="InterPro" id="IPR028884">
    <property type="entry name" value="Trm82"/>
</dbReference>
<dbReference type="HAMAP" id="MF_03056">
    <property type="entry name" value="TRM82"/>
    <property type="match status" value="1"/>
</dbReference>
<dbReference type="GO" id="GO:0043527">
    <property type="term" value="C:tRNA methyltransferase complex"/>
    <property type="evidence" value="ECO:0007669"/>
    <property type="project" value="TreeGrafter"/>
</dbReference>
<keyword evidence="10" id="KW-1185">Reference proteome</keyword>
<feature type="compositionally biased region" description="Basic and acidic residues" evidence="8">
    <location>
        <begin position="401"/>
        <end position="411"/>
    </location>
</feature>
<dbReference type="GeneTree" id="ENSGT00390000012174"/>
<dbReference type="Proteomes" id="UP000694580">
    <property type="component" value="Unplaced"/>
</dbReference>
<dbReference type="InterPro" id="IPR036322">
    <property type="entry name" value="WD40_repeat_dom_sf"/>
</dbReference>
<protein>
    <recommendedName>
        <fullName evidence="11">tRNA (guanine-N(7)-)-methyltransferase non-catalytic subunit WDR4</fullName>
    </recommendedName>
</protein>
<dbReference type="RefSeq" id="XP_028823998.1">
    <property type="nucleotide sequence ID" value="XM_028968165.1"/>
</dbReference>
<accession>A0AAY4BSH9</accession>
<dbReference type="GeneID" id="114782077"/>
<organism evidence="9 10">
    <name type="scientific">Denticeps clupeoides</name>
    <name type="common">denticle herring</name>
    <dbReference type="NCBI Taxonomy" id="299321"/>
    <lineage>
        <taxon>Eukaryota</taxon>
        <taxon>Metazoa</taxon>
        <taxon>Chordata</taxon>
        <taxon>Craniata</taxon>
        <taxon>Vertebrata</taxon>
        <taxon>Euteleostomi</taxon>
        <taxon>Actinopterygii</taxon>
        <taxon>Neopterygii</taxon>
        <taxon>Teleostei</taxon>
        <taxon>Clupei</taxon>
        <taxon>Clupeiformes</taxon>
        <taxon>Denticipitoidei</taxon>
        <taxon>Denticipitidae</taxon>
        <taxon>Denticeps</taxon>
    </lineage>
</organism>
<dbReference type="AlphaFoldDB" id="A0AAY4BSH9"/>
<dbReference type="GO" id="GO:0005829">
    <property type="term" value="C:cytosol"/>
    <property type="evidence" value="ECO:0007669"/>
    <property type="project" value="TreeGrafter"/>
</dbReference>
<dbReference type="SUPFAM" id="SSF50978">
    <property type="entry name" value="WD40 repeat-like"/>
    <property type="match status" value="1"/>
</dbReference>
<comment type="pathway">
    <text evidence="6">tRNA modification; N(7)-methylguanine-tRNA biosynthesis.</text>
</comment>
<evidence type="ECO:0000256" key="1">
    <source>
        <dbReference type="ARBA" id="ARBA00004123"/>
    </source>
</evidence>
<keyword evidence="2 6" id="KW-0853">WD repeat</keyword>
<gene>
    <name evidence="9" type="primary">WDR4</name>
</gene>
<sequence length="411" mass="46142">MAAASVARCGDWLMISAGKTLLSLDTGSSRNAFVFDCSAAERRPRDEAADGDDHRDAEVSRDEGTDCILALAVSPTGKLVALTDDNKRLVLFRTEPKWQCVSTRWVVRRCTSLAFSMDEECVLVADKSGDVYSFSTKQPHAAGQVKLGHLSMLLALTVTPDNKFSITADRDEKIRVSCLRGPHNIQSFCLGHTEFVSALLVPSKSPDCLLSGSGDGTVKLWHYETGRRLQSWDLQELSETPTEERLAVRRISCSPDGHVAVQCDRCPWLQLFEIKEGSEVKPSTCLRLPHVVWDMVFDQKCQLWILLENQQTPVLLYKHAQQGWEQCDLQQSDLKRVSAALHTHWDCFKECVGSPSRLHQLYKVNFDNMAAYRQKKEERMQQKRAAGNGAPSNKTRKRVKLGSEHTHESVL</sequence>
<comment type="similarity">
    <text evidence="6">Belongs to the WD repeat TRM82 family.</text>
</comment>
<evidence type="ECO:0000256" key="5">
    <source>
        <dbReference type="ARBA" id="ARBA00023242"/>
    </source>
</evidence>
<name>A0AAY4BSH9_9TELE</name>
<dbReference type="InterPro" id="IPR015943">
    <property type="entry name" value="WD40/YVTN_repeat-like_dom_sf"/>
</dbReference>
<dbReference type="PROSITE" id="PS50082">
    <property type="entry name" value="WD_REPEATS_2"/>
    <property type="match status" value="1"/>
</dbReference>
<dbReference type="GO" id="GO:0106004">
    <property type="term" value="P:tRNA (guanine-N7)-methylation"/>
    <property type="evidence" value="ECO:0007669"/>
    <property type="project" value="UniProtKB-UniRule"/>
</dbReference>
<keyword evidence="4 6" id="KW-0677">Repeat</keyword>
<evidence type="ECO:0000256" key="2">
    <source>
        <dbReference type="ARBA" id="ARBA00022574"/>
    </source>
</evidence>
<dbReference type="SMART" id="SM00320">
    <property type="entry name" value="WD40"/>
    <property type="match status" value="4"/>
</dbReference>
<dbReference type="Pfam" id="PF00400">
    <property type="entry name" value="WD40"/>
    <property type="match status" value="1"/>
</dbReference>
<dbReference type="PANTHER" id="PTHR16288">
    <property type="entry name" value="WD40 REPEAT PROTEIN 4"/>
    <property type="match status" value="1"/>
</dbReference>
<comment type="function">
    <text evidence="6">Required for the formation of N(7)-methylguanine at position 46 (m7G46) in tRNA. In the complex, it is required to stabilize and induce conformational changes of the catalytic subunit.</text>
</comment>
<keyword evidence="5 6" id="KW-0539">Nucleus</keyword>
<comment type="subcellular location">
    <subcellularLocation>
        <location evidence="1 6">Nucleus</location>
    </subcellularLocation>
</comment>
<feature type="region of interest" description="Disordered" evidence="8">
    <location>
        <begin position="375"/>
        <end position="411"/>
    </location>
</feature>
<evidence type="ECO:0000313" key="9">
    <source>
        <dbReference type="Ensembl" id="ENSDCDP00010023858.1"/>
    </source>
</evidence>
<evidence type="ECO:0000256" key="3">
    <source>
        <dbReference type="ARBA" id="ARBA00022694"/>
    </source>
</evidence>
<dbReference type="GO" id="GO:0005634">
    <property type="term" value="C:nucleus"/>
    <property type="evidence" value="ECO:0007669"/>
    <property type="project" value="UniProtKB-SubCell"/>
</dbReference>
<feature type="repeat" description="WD" evidence="7">
    <location>
        <begin position="189"/>
        <end position="231"/>
    </location>
</feature>
<evidence type="ECO:0000313" key="10">
    <source>
        <dbReference type="Proteomes" id="UP000694580"/>
    </source>
</evidence>
<dbReference type="Ensembl" id="ENSDCDT00010029438.1">
    <property type="protein sequence ID" value="ENSDCDP00010023858.1"/>
    <property type="gene ID" value="ENSDCDG00010015075.1"/>
</dbReference>
<evidence type="ECO:0000256" key="6">
    <source>
        <dbReference type="HAMAP-Rule" id="MF_03056"/>
    </source>
</evidence>
<proteinExistence type="inferred from homology"/>
<reference evidence="9" key="1">
    <citation type="submission" date="2025-08" db="UniProtKB">
        <authorList>
            <consortium name="Ensembl"/>
        </authorList>
    </citation>
    <scope>IDENTIFICATION</scope>
</reference>
<reference evidence="9" key="2">
    <citation type="submission" date="2025-09" db="UniProtKB">
        <authorList>
            <consortium name="Ensembl"/>
        </authorList>
    </citation>
    <scope>IDENTIFICATION</scope>
</reference>